<accession>A0A6L2JER7</accession>
<gene>
    <name evidence="2" type="ORF">Tci_006383</name>
</gene>
<dbReference type="InterPro" id="IPR057670">
    <property type="entry name" value="SH3_retrovirus"/>
</dbReference>
<feature type="domain" description="Retroviral polymerase SH3-like" evidence="1">
    <location>
        <begin position="95"/>
        <end position="144"/>
    </location>
</feature>
<name>A0A6L2JER7_TANCI</name>
<proteinExistence type="predicted"/>
<organism evidence="2">
    <name type="scientific">Tanacetum cinerariifolium</name>
    <name type="common">Dalmatian daisy</name>
    <name type="synonym">Chrysanthemum cinerariifolium</name>
    <dbReference type="NCBI Taxonomy" id="118510"/>
    <lineage>
        <taxon>Eukaryota</taxon>
        <taxon>Viridiplantae</taxon>
        <taxon>Streptophyta</taxon>
        <taxon>Embryophyta</taxon>
        <taxon>Tracheophyta</taxon>
        <taxon>Spermatophyta</taxon>
        <taxon>Magnoliopsida</taxon>
        <taxon>eudicotyledons</taxon>
        <taxon>Gunneridae</taxon>
        <taxon>Pentapetalae</taxon>
        <taxon>asterids</taxon>
        <taxon>campanulids</taxon>
        <taxon>Asterales</taxon>
        <taxon>Asteraceae</taxon>
        <taxon>Asteroideae</taxon>
        <taxon>Anthemideae</taxon>
        <taxon>Anthemidinae</taxon>
        <taxon>Tanacetum</taxon>
    </lineage>
</organism>
<evidence type="ECO:0000313" key="2">
    <source>
        <dbReference type="EMBL" id="GEU34405.1"/>
    </source>
</evidence>
<dbReference type="EMBL" id="BKCJ010000572">
    <property type="protein sequence ID" value="GEU34405.1"/>
    <property type="molecule type" value="Genomic_DNA"/>
</dbReference>
<evidence type="ECO:0000259" key="1">
    <source>
        <dbReference type="Pfam" id="PF25597"/>
    </source>
</evidence>
<dbReference type="Pfam" id="PF25597">
    <property type="entry name" value="SH3_retrovirus"/>
    <property type="match status" value="1"/>
</dbReference>
<dbReference type="AlphaFoldDB" id="A0A6L2JER7"/>
<comment type="caution">
    <text evidence="2">The sequence shown here is derived from an EMBL/GenBank/DDBJ whole genome shotgun (WGS) entry which is preliminary data.</text>
</comment>
<sequence>MKAKLALLEASPSTSQSLKPFQSKNKGLVAKTFDWDEKEVSNVEEITHVRVLMALADYELSVGKNYDCNGEWIDITMRKIHIKKPIWYVDSGCLKSDHLGKFDAKADDGYFPGYSFVSKVFRVFNTRRQQIEETYHDTFNESIEATRKKWTRLQLYTKSDEESHITARDGVTKQYNGVKTSKRRRLDF</sequence>
<reference evidence="2" key="1">
    <citation type="journal article" date="2019" name="Sci. Rep.">
        <title>Draft genome of Tanacetum cinerariifolium, the natural source of mosquito coil.</title>
        <authorList>
            <person name="Yamashiro T."/>
            <person name="Shiraishi A."/>
            <person name="Satake H."/>
            <person name="Nakayama K."/>
        </authorList>
    </citation>
    <scope>NUCLEOTIDE SEQUENCE</scope>
</reference>
<protein>
    <submittedName>
        <fullName evidence="2">Retrovirus-related Pol polyprotein from transposon TNT 1-94</fullName>
    </submittedName>
</protein>